<reference evidence="10 11" key="1">
    <citation type="journal article" date="2008" name="Nature">
        <title>The Trichoplax genome and the nature of placozoans.</title>
        <authorList>
            <person name="Srivastava M."/>
            <person name="Begovic E."/>
            <person name="Chapman J."/>
            <person name="Putnam N.H."/>
            <person name="Hellsten U."/>
            <person name="Kawashima T."/>
            <person name="Kuo A."/>
            <person name="Mitros T."/>
            <person name="Salamov A."/>
            <person name="Carpenter M.L."/>
            <person name="Signorovitch A.Y."/>
            <person name="Moreno M.A."/>
            <person name="Kamm K."/>
            <person name="Grimwood J."/>
            <person name="Schmutz J."/>
            <person name="Shapiro H."/>
            <person name="Grigoriev I.V."/>
            <person name="Buss L.W."/>
            <person name="Schierwater B."/>
            <person name="Dellaporta S.L."/>
            <person name="Rokhsar D.S."/>
        </authorList>
    </citation>
    <scope>NUCLEOTIDE SEQUENCE [LARGE SCALE GENOMIC DNA]</scope>
    <source>
        <strain evidence="10 11">Grell-BS-1999</strain>
    </source>
</reference>
<dbReference type="InterPro" id="IPR013087">
    <property type="entry name" value="Znf_C2H2_type"/>
</dbReference>
<dbReference type="Pfam" id="PF00096">
    <property type="entry name" value="zf-C2H2"/>
    <property type="match status" value="2"/>
</dbReference>
<evidence type="ECO:0000256" key="8">
    <source>
        <dbReference type="PROSITE-ProRule" id="PRU00042"/>
    </source>
</evidence>
<dbReference type="CTD" id="6752927"/>
<accession>B3RTT5</accession>
<dbReference type="InParanoid" id="B3RTT5"/>
<organism evidence="10 11">
    <name type="scientific">Trichoplax adhaerens</name>
    <name type="common">Trichoplax reptans</name>
    <dbReference type="NCBI Taxonomy" id="10228"/>
    <lineage>
        <taxon>Eukaryota</taxon>
        <taxon>Metazoa</taxon>
        <taxon>Placozoa</taxon>
        <taxon>Uniplacotomia</taxon>
        <taxon>Trichoplacea</taxon>
        <taxon>Trichoplacidae</taxon>
        <taxon>Trichoplax</taxon>
    </lineage>
</organism>
<sequence length="409" mass="47772">MAFTSQDPTINHNDQKKPLLICEWCDCTYTVKEDKSSFLRHVYQHIEDLVEISNGHFNENPREFQCLWRDCTLDVFMNGRELAKHVMFHAYHAYLKALGAAMRSTKQLPPCTLSDESRNLIDADEELVCCWEDCRMQFHSPDQFYRHMDAHGDNDSADGDSFVCRWLGCSAKFKSRYRIKEHCRVHTGQKVIACNTCGGLFASNTKFIDHLNRQSEDANLRCLCCNKQFATKRLLRNHERGHVNNSKCTMCDMTFPSPSGLKRHILYRHTEQRPYQCALCHIKFKSEHDLNRHIKIHDDQVLLCPKEGCDYTSKFLQSIKAHYAKEHEAEMASARYACHICGCRYTRGYSLTSHLKKKHHFEWPGSLSRLIYSQCDDGMYRLQTVRYESVELQVDQNKENHQSVIKNLP</sequence>
<dbReference type="OrthoDB" id="10039931at2759"/>
<dbReference type="GO" id="GO:0000981">
    <property type="term" value="F:DNA-binding transcription factor activity, RNA polymerase II-specific"/>
    <property type="evidence" value="ECO:0000318"/>
    <property type="project" value="GO_Central"/>
</dbReference>
<dbReference type="Proteomes" id="UP000009022">
    <property type="component" value="Unassembled WGS sequence"/>
</dbReference>
<dbReference type="SUPFAM" id="SSF57667">
    <property type="entry name" value="beta-beta-alpha zinc fingers"/>
    <property type="match status" value="3"/>
</dbReference>
<keyword evidence="11" id="KW-1185">Reference proteome</keyword>
<dbReference type="GeneID" id="6752927"/>
<keyword evidence="4 8" id="KW-0863">Zinc-finger</keyword>
<dbReference type="PhylomeDB" id="B3RTT5"/>
<evidence type="ECO:0000256" key="7">
    <source>
        <dbReference type="ARBA" id="ARBA00023242"/>
    </source>
</evidence>
<dbReference type="OMA" id="GERNCLW"/>
<feature type="domain" description="C2H2-type" evidence="9">
    <location>
        <begin position="162"/>
        <end position="191"/>
    </location>
</feature>
<dbReference type="InterPro" id="IPR051574">
    <property type="entry name" value="ZnF_E-box_Homeobox"/>
</dbReference>
<evidence type="ECO:0000256" key="6">
    <source>
        <dbReference type="ARBA" id="ARBA00023125"/>
    </source>
</evidence>
<dbReference type="SMART" id="SM00355">
    <property type="entry name" value="ZnF_C2H2"/>
    <property type="match status" value="9"/>
</dbReference>
<evidence type="ECO:0000256" key="3">
    <source>
        <dbReference type="ARBA" id="ARBA00022737"/>
    </source>
</evidence>
<dbReference type="RefSeq" id="XP_002112226.1">
    <property type="nucleotide sequence ID" value="XM_002112190.1"/>
</dbReference>
<comment type="subcellular location">
    <subcellularLocation>
        <location evidence="1">Nucleus</location>
    </subcellularLocation>
</comment>
<proteinExistence type="predicted"/>
<keyword evidence="6" id="KW-0238">DNA-binding</keyword>
<feature type="domain" description="C2H2-type" evidence="9">
    <location>
        <begin position="246"/>
        <end position="274"/>
    </location>
</feature>
<dbReference type="AlphaFoldDB" id="B3RTT5"/>
<dbReference type="GO" id="GO:0006357">
    <property type="term" value="P:regulation of transcription by RNA polymerase II"/>
    <property type="evidence" value="ECO:0000318"/>
    <property type="project" value="GO_Central"/>
</dbReference>
<evidence type="ECO:0000256" key="2">
    <source>
        <dbReference type="ARBA" id="ARBA00022723"/>
    </source>
</evidence>
<protein>
    <recommendedName>
        <fullName evidence="9">C2H2-type domain-containing protein</fullName>
    </recommendedName>
</protein>
<dbReference type="GO" id="GO:0005634">
    <property type="term" value="C:nucleus"/>
    <property type="evidence" value="ECO:0007669"/>
    <property type="project" value="UniProtKB-SubCell"/>
</dbReference>
<dbReference type="PROSITE" id="PS00028">
    <property type="entry name" value="ZINC_FINGER_C2H2_1"/>
    <property type="match status" value="6"/>
</dbReference>
<feature type="domain" description="C2H2-type" evidence="9">
    <location>
        <begin position="275"/>
        <end position="302"/>
    </location>
</feature>
<gene>
    <name evidence="10" type="ORF">TRIADDRAFT_23582</name>
</gene>
<evidence type="ECO:0000256" key="4">
    <source>
        <dbReference type="ARBA" id="ARBA00022771"/>
    </source>
</evidence>
<keyword evidence="2" id="KW-0479">Metal-binding</keyword>
<dbReference type="GO" id="GO:0000978">
    <property type="term" value="F:RNA polymerase II cis-regulatory region sequence-specific DNA binding"/>
    <property type="evidence" value="ECO:0000318"/>
    <property type="project" value="GO_Central"/>
</dbReference>
<evidence type="ECO:0000313" key="11">
    <source>
        <dbReference type="Proteomes" id="UP000009022"/>
    </source>
</evidence>
<dbReference type="InterPro" id="IPR036236">
    <property type="entry name" value="Znf_C2H2_sf"/>
</dbReference>
<dbReference type="EMBL" id="DS985244">
    <property type="protein sequence ID" value="EDV26193.1"/>
    <property type="molecule type" value="Genomic_DNA"/>
</dbReference>
<evidence type="ECO:0000259" key="9">
    <source>
        <dbReference type="PROSITE" id="PS50157"/>
    </source>
</evidence>
<evidence type="ECO:0000256" key="5">
    <source>
        <dbReference type="ARBA" id="ARBA00022833"/>
    </source>
</evidence>
<dbReference type="PANTHER" id="PTHR24391">
    <property type="entry name" value="HISTONE H4 TRANSCRIPTION FACTOR-RELATED"/>
    <property type="match status" value="1"/>
</dbReference>
<dbReference type="Gene3D" id="3.30.160.60">
    <property type="entry name" value="Classic Zinc Finger"/>
    <property type="match status" value="4"/>
</dbReference>
<dbReference type="FunCoup" id="B3RTT5">
    <property type="interactions" value="1468"/>
</dbReference>
<dbReference type="STRING" id="10228.B3RTT5"/>
<feature type="domain" description="C2H2-type" evidence="9">
    <location>
        <begin position="336"/>
        <end position="364"/>
    </location>
</feature>
<evidence type="ECO:0000256" key="1">
    <source>
        <dbReference type="ARBA" id="ARBA00004123"/>
    </source>
</evidence>
<evidence type="ECO:0000313" key="10">
    <source>
        <dbReference type="EMBL" id="EDV26193.1"/>
    </source>
</evidence>
<keyword evidence="7" id="KW-0539">Nucleus</keyword>
<name>B3RTT5_TRIAD</name>
<dbReference type="PANTHER" id="PTHR24391:SF18">
    <property type="entry name" value="EG:115C2.6 PROTEIN"/>
    <property type="match status" value="1"/>
</dbReference>
<dbReference type="PROSITE" id="PS50157">
    <property type="entry name" value="ZINC_FINGER_C2H2_2"/>
    <property type="match status" value="5"/>
</dbReference>
<feature type="domain" description="C2H2-type" evidence="9">
    <location>
        <begin position="220"/>
        <end position="247"/>
    </location>
</feature>
<dbReference type="KEGG" id="tad:TRIADDRAFT_23582"/>
<keyword evidence="5" id="KW-0862">Zinc</keyword>
<dbReference type="GO" id="GO:0045892">
    <property type="term" value="P:negative regulation of DNA-templated transcription"/>
    <property type="evidence" value="ECO:0007669"/>
    <property type="project" value="UniProtKB-ARBA"/>
</dbReference>
<dbReference type="eggNOG" id="KOG3608">
    <property type="taxonomic scope" value="Eukaryota"/>
</dbReference>
<keyword evidence="3" id="KW-0677">Repeat</keyword>
<dbReference type="GO" id="GO:0008270">
    <property type="term" value="F:zinc ion binding"/>
    <property type="evidence" value="ECO:0007669"/>
    <property type="project" value="UniProtKB-KW"/>
</dbReference>
<dbReference type="HOGENOM" id="CLU_026599_0_0_1"/>